<reference evidence="2" key="1">
    <citation type="submission" date="2025-08" db="UniProtKB">
        <authorList>
            <consortium name="RefSeq"/>
        </authorList>
    </citation>
    <scope>IDENTIFICATION</scope>
</reference>
<dbReference type="OrthoDB" id="1747163at2759"/>
<dbReference type="PaxDb" id="4097-A0A1S3ZF71"/>
<dbReference type="RefSeq" id="XP_016462936.1">
    <property type="nucleotide sequence ID" value="XM_016607450.1"/>
</dbReference>
<accession>A0A1S3ZF71</accession>
<feature type="region of interest" description="Disordered" evidence="1">
    <location>
        <begin position="1"/>
        <end position="27"/>
    </location>
</feature>
<dbReference type="AlphaFoldDB" id="A0A1S3ZF71"/>
<proteinExistence type="predicted"/>
<protein>
    <submittedName>
        <fullName evidence="2">Vegetative cell wall protein gp1</fullName>
    </submittedName>
</protein>
<organism evidence="2">
    <name type="scientific">Nicotiana tabacum</name>
    <name type="common">Common tobacco</name>
    <dbReference type="NCBI Taxonomy" id="4097"/>
    <lineage>
        <taxon>Eukaryota</taxon>
        <taxon>Viridiplantae</taxon>
        <taxon>Streptophyta</taxon>
        <taxon>Embryophyta</taxon>
        <taxon>Tracheophyta</taxon>
        <taxon>Spermatophyta</taxon>
        <taxon>Magnoliopsida</taxon>
        <taxon>eudicotyledons</taxon>
        <taxon>Gunneridae</taxon>
        <taxon>Pentapetalae</taxon>
        <taxon>asterids</taxon>
        <taxon>lamiids</taxon>
        <taxon>Solanales</taxon>
        <taxon>Solanaceae</taxon>
        <taxon>Nicotianoideae</taxon>
        <taxon>Nicotianeae</taxon>
        <taxon>Nicotiana</taxon>
    </lineage>
</organism>
<gene>
    <name evidence="2" type="primary">LOC107786020</name>
</gene>
<dbReference type="KEGG" id="nta:107786020"/>
<sequence>MVSGYASPSPSPSSSPPTPQSPLPVSVGPAHHPYYFSSSPSPSPPFSPHPSPHTDILYPISIAASPLPFSLDHQLQPHKLNSTCSCLLDLLKWFLQRCCTSFTTRKRCHWVIDFYDCRKTMATREKKQSQTELAGVSAQMAL</sequence>
<evidence type="ECO:0000256" key="1">
    <source>
        <dbReference type="SAM" id="MobiDB-lite"/>
    </source>
</evidence>
<name>A0A1S3ZF71_TOBAC</name>
<evidence type="ECO:0000313" key="2">
    <source>
        <dbReference type="RefSeq" id="XP_016462936.1"/>
    </source>
</evidence>
<feature type="compositionally biased region" description="Pro residues" evidence="1">
    <location>
        <begin position="9"/>
        <end position="22"/>
    </location>
</feature>